<organism evidence="1 2">
    <name type="scientific">Rhizobium tropici</name>
    <dbReference type="NCBI Taxonomy" id="398"/>
    <lineage>
        <taxon>Bacteria</taxon>
        <taxon>Pseudomonadati</taxon>
        <taxon>Pseudomonadota</taxon>
        <taxon>Alphaproteobacteria</taxon>
        <taxon>Hyphomicrobiales</taxon>
        <taxon>Rhizobiaceae</taxon>
        <taxon>Rhizobium/Agrobacterium group</taxon>
        <taxon>Rhizobium</taxon>
    </lineage>
</organism>
<dbReference type="OrthoDB" id="8116493at2"/>
<name>A0A5B0VLC3_RHITR</name>
<evidence type="ECO:0000313" key="1">
    <source>
        <dbReference type="EMBL" id="KAA1175326.1"/>
    </source>
</evidence>
<dbReference type="AlphaFoldDB" id="A0A5B0VLC3"/>
<comment type="caution">
    <text evidence="1">The sequence shown here is derived from an EMBL/GenBank/DDBJ whole genome shotgun (WGS) entry which is preliminary data.</text>
</comment>
<reference evidence="1 2" key="1">
    <citation type="submission" date="2019-07" db="EMBL/GenBank/DDBJ databases">
        <title>The Draft Genome Sequence of Rhizobium tropici SARCC-755 Associated with Superior Nodulation on Pigeonpea (Cajanus cajan (L.) Millsp.).</title>
        <authorList>
            <person name="Bopape F.L."/>
            <person name="Hassen A.I."/>
            <person name="Swanevelder Z.H."/>
            <person name="Gwata E.T."/>
        </authorList>
    </citation>
    <scope>NUCLEOTIDE SEQUENCE [LARGE SCALE GENOMIC DNA]</scope>
    <source>
        <strain evidence="1 2">SARCC-755</strain>
    </source>
</reference>
<evidence type="ECO:0000313" key="2">
    <source>
        <dbReference type="Proteomes" id="UP000323608"/>
    </source>
</evidence>
<sequence>MIGDFRTDALHDALGRAPIEDDMLMALLVLAFAGQNVRVDSGADSRPVPGCPFLPCCGLNRRPDVSRPLARRGAAGPASLRRAIPLASAGAPAYPQACPAGSAGPDL</sequence>
<accession>A0A5B0VLC3</accession>
<protein>
    <submittedName>
        <fullName evidence="1">Uncharacterized protein</fullName>
    </submittedName>
</protein>
<gene>
    <name evidence="1" type="ORF">FP026_29140</name>
</gene>
<proteinExistence type="predicted"/>
<dbReference type="EMBL" id="VNIP01000019">
    <property type="protein sequence ID" value="KAA1175326.1"/>
    <property type="molecule type" value="Genomic_DNA"/>
</dbReference>
<dbReference type="Proteomes" id="UP000323608">
    <property type="component" value="Unassembled WGS sequence"/>
</dbReference>